<dbReference type="Gene3D" id="1.10.260.40">
    <property type="entry name" value="lambda repressor-like DNA-binding domains"/>
    <property type="match status" value="1"/>
</dbReference>
<dbReference type="AlphaFoldDB" id="A0A245ZJT2"/>
<dbReference type="SMART" id="SM00530">
    <property type="entry name" value="HTH_XRE"/>
    <property type="match status" value="1"/>
</dbReference>
<keyword evidence="3" id="KW-1185">Reference proteome</keyword>
<dbReference type="SUPFAM" id="SSF47413">
    <property type="entry name" value="lambda repressor-like DNA-binding domains"/>
    <property type="match status" value="1"/>
</dbReference>
<dbReference type="EMBL" id="NBBJ01000003">
    <property type="protein sequence ID" value="OWK29986.1"/>
    <property type="molecule type" value="Genomic_DNA"/>
</dbReference>
<evidence type="ECO:0000313" key="2">
    <source>
        <dbReference type="EMBL" id="OWK29986.1"/>
    </source>
</evidence>
<proteinExistence type="predicted"/>
<sequence>MLLPQPHLGPALRRWRVLHRVKQAHAAELIGVAQSTISRWESGLQQMDPDQQTRVEALVGARLTSAADRALARLVERSPGGAHLICDHSHRLLALSPTRRNEFGCVADAMIGQSLWRFATDELVRNEATLPSLGWHDLAAPPEIVAETGANGSNLIPIKAGRCRWTRLLLSDGAAVRLVETLS</sequence>
<evidence type="ECO:0000313" key="3">
    <source>
        <dbReference type="Proteomes" id="UP000197783"/>
    </source>
</evidence>
<gene>
    <name evidence="2" type="ORF">SPMU_24080</name>
</gene>
<name>A0A245ZJT2_9SPHN</name>
<evidence type="ECO:0000259" key="1">
    <source>
        <dbReference type="PROSITE" id="PS50943"/>
    </source>
</evidence>
<dbReference type="CDD" id="cd00093">
    <property type="entry name" value="HTH_XRE"/>
    <property type="match status" value="1"/>
</dbReference>
<reference evidence="2 3" key="1">
    <citation type="submission" date="2017-03" db="EMBL/GenBank/DDBJ databases">
        <title>Genome sequence of Sphingomonas mucosissima DSM 17494.</title>
        <authorList>
            <person name="Poehlein A."/>
            <person name="Wuebbeler J.H."/>
            <person name="Steinbuechel A."/>
            <person name="Daniel R."/>
        </authorList>
    </citation>
    <scope>NUCLEOTIDE SEQUENCE [LARGE SCALE GENOMIC DNA]</scope>
    <source>
        <strain evidence="2 3">DSM 17494</strain>
    </source>
</reference>
<organism evidence="2 3">
    <name type="scientific">Sphingomonas mucosissima</name>
    <dbReference type="NCBI Taxonomy" id="370959"/>
    <lineage>
        <taxon>Bacteria</taxon>
        <taxon>Pseudomonadati</taxon>
        <taxon>Pseudomonadota</taxon>
        <taxon>Alphaproteobacteria</taxon>
        <taxon>Sphingomonadales</taxon>
        <taxon>Sphingomonadaceae</taxon>
        <taxon>Sphingomonas</taxon>
    </lineage>
</organism>
<dbReference type="InterPro" id="IPR001387">
    <property type="entry name" value="Cro/C1-type_HTH"/>
</dbReference>
<dbReference type="InterPro" id="IPR010982">
    <property type="entry name" value="Lambda_DNA-bd_dom_sf"/>
</dbReference>
<feature type="domain" description="HTH cro/C1-type" evidence="1">
    <location>
        <begin position="12"/>
        <end position="43"/>
    </location>
</feature>
<dbReference type="Proteomes" id="UP000197783">
    <property type="component" value="Unassembled WGS sequence"/>
</dbReference>
<protein>
    <recommendedName>
        <fullName evidence="1">HTH cro/C1-type domain-containing protein</fullName>
    </recommendedName>
</protein>
<dbReference type="Pfam" id="PF01381">
    <property type="entry name" value="HTH_3"/>
    <property type="match status" value="1"/>
</dbReference>
<dbReference type="OrthoDB" id="123556at2"/>
<accession>A0A245ZJT2</accession>
<dbReference type="PROSITE" id="PS50943">
    <property type="entry name" value="HTH_CROC1"/>
    <property type="match status" value="1"/>
</dbReference>
<dbReference type="RefSeq" id="WP_088334153.1">
    <property type="nucleotide sequence ID" value="NZ_NBBJ01000003.1"/>
</dbReference>
<dbReference type="GO" id="GO:0003677">
    <property type="term" value="F:DNA binding"/>
    <property type="evidence" value="ECO:0007669"/>
    <property type="project" value="InterPro"/>
</dbReference>
<comment type="caution">
    <text evidence="2">The sequence shown here is derived from an EMBL/GenBank/DDBJ whole genome shotgun (WGS) entry which is preliminary data.</text>
</comment>